<name>A0A841I2B2_9DEIO</name>
<dbReference type="Proteomes" id="UP000569951">
    <property type="component" value="Unassembled WGS sequence"/>
</dbReference>
<comment type="subcellular location">
    <subcellularLocation>
        <location evidence="1">Cell membrane</location>
        <topology evidence="1">Multi-pass membrane protein</topology>
    </subcellularLocation>
</comment>
<dbReference type="EMBL" id="JACHHG010000018">
    <property type="protein sequence ID" value="MBB6099961.1"/>
    <property type="molecule type" value="Genomic_DNA"/>
</dbReference>
<keyword evidence="5 8" id="KW-0812">Transmembrane</keyword>
<dbReference type="GO" id="GO:0005886">
    <property type="term" value="C:plasma membrane"/>
    <property type="evidence" value="ECO:0007669"/>
    <property type="project" value="UniProtKB-SubCell"/>
</dbReference>
<sequence length="238" mass="23992">MSASAFAAAFRRGCLDFVPVLSGVIPFALIAGVAAVQAGLTPLEAAAMSLIAYAGSAQLVACSMIATGSPAALIVATSLVVNLRFAMYSASIAPHLTRLPGPLKLLGAYALTDQTYALAIARLERGEFGSAGAAYYLGAAALMWGAWQIGNLSGALLGSGLPAAWSLDFSIALTFIALAVPTLRSRPALLAALVAGATAVALAALPYRLGLIVAALAGIAAGTLARRTLPLSRAEQQP</sequence>
<reference evidence="9 10" key="1">
    <citation type="submission" date="2020-08" db="EMBL/GenBank/DDBJ databases">
        <title>Genomic Encyclopedia of Type Strains, Phase IV (KMG-IV): sequencing the most valuable type-strain genomes for metagenomic binning, comparative biology and taxonomic classification.</title>
        <authorList>
            <person name="Goeker M."/>
        </authorList>
    </citation>
    <scope>NUCLEOTIDE SEQUENCE [LARGE SCALE GENOMIC DNA]</scope>
    <source>
        <strain evidence="9 10">DSM 21458</strain>
    </source>
</reference>
<evidence type="ECO:0000256" key="4">
    <source>
        <dbReference type="ARBA" id="ARBA00022475"/>
    </source>
</evidence>
<dbReference type="GO" id="GO:1903785">
    <property type="term" value="P:L-valine transmembrane transport"/>
    <property type="evidence" value="ECO:0007669"/>
    <property type="project" value="TreeGrafter"/>
</dbReference>
<dbReference type="InterPro" id="IPR011606">
    <property type="entry name" value="Brnchd-chn_aa_trnsp_permease"/>
</dbReference>
<dbReference type="PANTHER" id="PTHR34979:SF1">
    <property type="entry name" value="INNER MEMBRANE PROTEIN YGAZ"/>
    <property type="match status" value="1"/>
</dbReference>
<dbReference type="AlphaFoldDB" id="A0A841I2B2"/>
<feature type="transmembrane region" description="Helical" evidence="8">
    <location>
        <begin position="187"/>
        <end position="205"/>
    </location>
</feature>
<evidence type="ECO:0000313" key="10">
    <source>
        <dbReference type="Proteomes" id="UP000569951"/>
    </source>
</evidence>
<accession>A0A841I2B2</accession>
<dbReference type="PANTHER" id="PTHR34979">
    <property type="entry name" value="INNER MEMBRANE PROTEIN YGAZ"/>
    <property type="match status" value="1"/>
</dbReference>
<evidence type="ECO:0000256" key="8">
    <source>
        <dbReference type="SAM" id="Phobius"/>
    </source>
</evidence>
<dbReference type="Pfam" id="PF03591">
    <property type="entry name" value="AzlC"/>
    <property type="match status" value="1"/>
</dbReference>
<proteinExistence type="inferred from homology"/>
<evidence type="ECO:0000256" key="5">
    <source>
        <dbReference type="ARBA" id="ARBA00022692"/>
    </source>
</evidence>
<comment type="similarity">
    <text evidence="2">Belongs to the AzlC family.</text>
</comment>
<keyword evidence="6 8" id="KW-1133">Transmembrane helix</keyword>
<keyword evidence="10" id="KW-1185">Reference proteome</keyword>
<feature type="transmembrane region" description="Helical" evidence="8">
    <location>
        <begin position="20"/>
        <end position="40"/>
    </location>
</feature>
<keyword evidence="3" id="KW-0813">Transport</keyword>
<evidence type="ECO:0000256" key="6">
    <source>
        <dbReference type="ARBA" id="ARBA00022989"/>
    </source>
</evidence>
<evidence type="ECO:0000256" key="7">
    <source>
        <dbReference type="ARBA" id="ARBA00023136"/>
    </source>
</evidence>
<evidence type="ECO:0000313" key="9">
    <source>
        <dbReference type="EMBL" id="MBB6099961.1"/>
    </source>
</evidence>
<comment type="caution">
    <text evidence="9">The sequence shown here is derived from an EMBL/GenBank/DDBJ whole genome shotgun (WGS) entry which is preliminary data.</text>
</comment>
<evidence type="ECO:0000256" key="3">
    <source>
        <dbReference type="ARBA" id="ARBA00022448"/>
    </source>
</evidence>
<gene>
    <name evidence="9" type="ORF">HNR42_003422</name>
</gene>
<evidence type="ECO:0000256" key="2">
    <source>
        <dbReference type="ARBA" id="ARBA00010735"/>
    </source>
</evidence>
<feature type="transmembrane region" description="Helical" evidence="8">
    <location>
        <begin position="162"/>
        <end position="180"/>
    </location>
</feature>
<dbReference type="RefSeq" id="WP_183988699.1">
    <property type="nucleotide sequence ID" value="NZ_JACHHG010000018.1"/>
</dbReference>
<keyword evidence="4" id="KW-1003">Cell membrane</keyword>
<protein>
    <submittedName>
        <fullName evidence="9">Putative branched-subunit amino acid permease</fullName>
    </submittedName>
</protein>
<feature type="transmembrane region" description="Helical" evidence="8">
    <location>
        <begin position="133"/>
        <end position="150"/>
    </location>
</feature>
<keyword evidence="7 8" id="KW-0472">Membrane</keyword>
<organism evidence="9 10">
    <name type="scientific">Deinobacterium chartae</name>
    <dbReference type="NCBI Taxonomy" id="521158"/>
    <lineage>
        <taxon>Bacteria</taxon>
        <taxon>Thermotogati</taxon>
        <taxon>Deinococcota</taxon>
        <taxon>Deinococci</taxon>
        <taxon>Deinococcales</taxon>
        <taxon>Deinococcaceae</taxon>
        <taxon>Deinobacterium</taxon>
    </lineage>
</organism>
<evidence type="ECO:0000256" key="1">
    <source>
        <dbReference type="ARBA" id="ARBA00004651"/>
    </source>
</evidence>